<keyword evidence="11" id="KW-1185">Reference proteome</keyword>
<dbReference type="AlphaFoldDB" id="A0A1X1T4X5"/>
<dbReference type="UniPathway" id="UPA00219"/>
<evidence type="ECO:0000256" key="2">
    <source>
        <dbReference type="ARBA" id="ARBA00022679"/>
    </source>
</evidence>
<dbReference type="GO" id="GO:0071555">
    <property type="term" value="P:cell wall organization"/>
    <property type="evidence" value="ECO:0007669"/>
    <property type="project" value="UniProtKB-UniRule"/>
</dbReference>
<dbReference type="SUPFAM" id="SSF141523">
    <property type="entry name" value="L,D-transpeptidase catalytic domain-like"/>
    <property type="match status" value="1"/>
</dbReference>
<feature type="chain" id="PRO_5012913860" description="L,D-TPase catalytic domain-containing protein" evidence="8">
    <location>
        <begin position="31"/>
        <end position="267"/>
    </location>
</feature>
<dbReference type="Gene3D" id="2.40.440.10">
    <property type="entry name" value="L,D-transpeptidase catalytic domain-like"/>
    <property type="match status" value="1"/>
</dbReference>
<dbReference type="Pfam" id="PF03734">
    <property type="entry name" value="YkuD"/>
    <property type="match status" value="1"/>
</dbReference>
<dbReference type="PROSITE" id="PS52029">
    <property type="entry name" value="LD_TPASE"/>
    <property type="match status" value="1"/>
</dbReference>
<name>A0A1X1T4X5_9MYCO</name>
<comment type="pathway">
    <text evidence="1 7">Cell wall biogenesis; peptidoglycan biosynthesis.</text>
</comment>
<feature type="active site" description="Proton donor/acceptor" evidence="7">
    <location>
        <position position="224"/>
    </location>
</feature>
<keyword evidence="8" id="KW-0732">Signal</keyword>
<keyword evidence="3 7" id="KW-0133">Cell shape</keyword>
<dbReference type="EMBL" id="LQOT01000076">
    <property type="protein sequence ID" value="ORV39548.1"/>
    <property type="molecule type" value="Genomic_DNA"/>
</dbReference>
<keyword evidence="6 7" id="KW-0961">Cell wall biogenesis/degradation</keyword>
<dbReference type="InterPro" id="IPR005490">
    <property type="entry name" value="LD_TPept_cat_dom"/>
</dbReference>
<dbReference type="Proteomes" id="UP000193465">
    <property type="component" value="Unassembled WGS sequence"/>
</dbReference>
<protein>
    <recommendedName>
        <fullName evidence="9">L,D-TPase catalytic domain-containing protein</fullName>
    </recommendedName>
</protein>
<accession>A0A1X1T4X5</accession>
<keyword evidence="2" id="KW-0808">Transferase</keyword>
<evidence type="ECO:0000256" key="8">
    <source>
        <dbReference type="SAM" id="SignalP"/>
    </source>
</evidence>
<dbReference type="PANTHER" id="PTHR30582:SF2">
    <property type="entry name" value="L,D-TRANSPEPTIDASE YCIB-RELATED"/>
    <property type="match status" value="1"/>
</dbReference>
<keyword evidence="4 7" id="KW-0573">Peptidoglycan synthesis</keyword>
<evidence type="ECO:0000313" key="11">
    <source>
        <dbReference type="Proteomes" id="UP000193465"/>
    </source>
</evidence>
<dbReference type="STRING" id="188915.AWC02_19340"/>
<keyword evidence="5" id="KW-0012">Acyltransferase</keyword>
<dbReference type="GO" id="GO:0071972">
    <property type="term" value="F:peptidoglycan L,D-transpeptidase activity"/>
    <property type="evidence" value="ECO:0007669"/>
    <property type="project" value="TreeGrafter"/>
</dbReference>
<evidence type="ECO:0000256" key="3">
    <source>
        <dbReference type="ARBA" id="ARBA00022960"/>
    </source>
</evidence>
<dbReference type="GO" id="GO:0018104">
    <property type="term" value="P:peptidoglycan-protein cross-linking"/>
    <property type="evidence" value="ECO:0007669"/>
    <property type="project" value="TreeGrafter"/>
</dbReference>
<feature type="signal peptide" evidence="8">
    <location>
        <begin position="1"/>
        <end position="30"/>
    </location>
</feature>
<feature type="active site" description="Nucleophile" evidence="7">
    <location>
        <position position="242"/>
    </location>
</feature>
<dbReference type="GO" id="GO:0016746">
    <property type="term" value="F:acyltransferase activity"/>
    <property type="evidence" value="ECO:0007669"/>
    <property type="project" value="UniProtKB-KW"/>
</dbReference>
<organism evidence="10 11">
    <name type="scientific">Mycolicibacter engbaekii</name>
    <dbReference type="NCBI Taxonomy" id="188915"/>
    <lineage>
        <taxon>Bacteria</taxon>
        <taxon>Bacillati</taxon>
        <taxon>Actinomycetota</taxon>
        <taxon>Actinomycetes</taxon>
        <taxon>Mycobacteriales</taxon>
        <taxon>Mycobacteriaceae</taxon>
        <taxon>Mycolicibacter</taxon>
    </lineage>
</organism>
<proteinExistence type="predicted"/>
<evidence type="ECO:0000313" key="10">
    <source>
        <dbReference type="EMBL" id="ORV39548.1"/>
    </source>
</evidence>
<dbReference type="PANTHER" id="PTHR30582">
    <property type="entry name" value="L,D-TRANSPEPTIDASE"/>
    <property type="match status" value="1"/>
</dbReference>
<evidence type="ECO:0000256" key="1">
    <source>
        <dbReference type="ARBA" id="ARBA00004752"/>
    </source>
</evidence>
<dbReference type="InterPro" id="IPR038063">
    <property type="entry name" value="Transpep_catalytic_dom"/>
</dbReference>
<evidence type="ECO:0000256" key="5">
    <source>
        <dbReference type="ARBA" id="ARBA00023315"/>
    </source>
</evidence>
<evidence type="ECO:0000256" key="6">
    <source>
        <dbReference type="ARBA" id="ARBA00023316"/>
    </source>
</evidence>
<dbReference type="InterPro" id="IPR050979">
    <property type="entry name" value="LD-transpeptidase"/>
</dbReference>
<dbReference type="Gene3D" id="2.60.40.3710">
    <property type="match status" value="1"/>
</dbReference>
<dbReference type="InterPro" id="IPR041280">
    <property type="entry name" value="Big_10"/>
</dbReference>
<gene>
    <name evidence="10" type="ORF">AWC02_19340</name>
</gene>
<evidence type="ECO:0000256" key="7">
    <source>
        <dbReference type="PROSITE-ProRule" id="PRU01373"/>
    </source>
</evidence>
<comment type="caution">
    <text evidence="10">The sequence shown here is derived from an EMBL/GenBank/DDBJ whole genome shotgun (WGS) entry which is preliminary data.</text>
</comment>
<dbReference type="GO" id="GO:0008360">
    <property type="term" value="P:regulation of cell shape"/>
    <property type="evidence" value="ECO:0007669"/>
    <property type="project" value="UniProtKB-UniRule"/>
</dbReference>
<dbReference type="CDD" id="cd16913">
    <property type="entry name" value="YkuD_like"/>
    <property type="match status" value="1"/>
</dbReference>
<reference evidence="10 11" key="1">
    <citation type="submission" date="2016-01" db="EMBL/GenBank/DDBJ databases">
        <title>The new phylogeny of the genus Mycobacterium.</title>
        <authorList>
            <person name="Tarcisio F."/>
            <person name="Conor M."/>
            <person name="Antonella G."/>
            <person name="Elisabetta G."/>
            <person name="Giulia F.S."/>
            <person name="Sara T."/>
            <person name="Anna F."/>
            <person name="Clotilde B."/>
            <person name="Roberto B."/>
            <person name="Veronica D.S."/>
            <person name="Fabio R."/>
            <person name="Monica P."/>
            <person name="Olivier J."/>
            <person name="Enrico T."/>
            <person name="Nicola S."/>
        </authorList>
    </citation>
    <scope>NUCLEOTIDE SEQUENCE [LARGE SCALE GENOMIC DNA]</scope>
    <source>
        <strain evidence="10 11">ATCC 27353</strain>
    </source>
</reference>
<dbReference type="GO" id="GO:0005576">
    <property type="term" value="C:extracellular region"/>
    <property type="evidence" value="ECO:0007669"/>
    <property type="project" value="TreeGrafter"/>
</dbReference>
<evidence type="ECO:0000259" key="9">
    <source>
        <dbReference type="PROSITE" id="PS52029"/>
    </source>
</evidence>
<feature type="domain" description="L,D-TPase catalytic" evidence="9">
    <location>
        <begin position="126"/>
        <end position="266"/>
    </location>
</feature>
<evidence type="ECO:0000256" key="4">
    <source>
        <dbReference type="ARBA" id="ARBA00022984"/>
    </source>
</evidence>
<sequence>MPTMWTSVRSAMVVIGVAVTTLVTPGLSSAAATQPPVTGIASIQPASGAVVGVAHPVVVTFSAPVSDRSAAERSIAVRSNPPMTGSFDWVDDTEVQWIPDRYWPAHSTVALSVGKRSVDFSTRAKVVGVASISAHTFTVTVDGEDAGPLPTPHHRPHWGEDGVLPATMGKTEYETPTGNYTVLAKDRKVVMDSSSVGIPIDSAEGYRFEVEHAVRITRRGLYVHSAPWALRSLGLENVSHGCIGLSPTDAEWYFDRVNIGDPVIITE</sequence>
<dbReference type="Pfam" id="PF17964">
    <property type="entry name" value="Big_10"/>
    <property type="match status" value="1"/>
</dbReference>